<evidence type="ECO:0000313" key="15">
    <source>
        <dbReference type="Proteomes" id="UP000003806"/>
    </source>
</evidence>
<evidence type="ECO:0000313" key="14">
    <source>
        <dbReference type="EMBL" id="EHM13013.1"/>
    </source>
</evidence>
<evidence type="ECO:0000256" key="1">
    <source>
        <dbReference type="ARBA" id="ARBA00004651"/>
    </source>
</evidence>
<dbReference type="EMBL" id="CM001376">
    <property type="protein sequence ID" value="EHM13013.1"/>
    <property type="molecule type" value="Genomic_DNA"/>
</dbReference>
<dbReference type="RefSeq" id="WP_008520848.1">
    <property type="nucleotide sequence ID" value="NZ_CM001376.1"/>
</dbReference>
<dbReference type="Pfam" id="PF01595">
    <property type="entry name" value="CNNM"/>
    <property type="match status" value="1"/>
</dbReference>
<evidence type="ECO:0000256" key="9">
    <source>
        <dbReference type="PROSITE-ProRule" id="PRU00703"/>
    </source>
</evidence>
<keyword evidence="15" id="KW-1185">Reference proteome</keyword>
<evidence type="ECO:0000256" key="4">
    <source>
        <dbReference type="ARBA" id="ARBA00022692"/>
    </source>
</evidence>
<dbReference type="Proteomes" id="UP000003806">
    <property type="component" value="Chromosome"/>
</dbReference>
<evidence type="ECO:0000256" key="8">
    <source>
        <dbReference type="ARBA" id="ARBA00023136"/>
    </source>
</evidence>
<dbReference type="PANTHER" id="PTHR22777:SF32">
    <property type="entry name" value="UPF0053 INNER MEMBRANE PROTEIN YFJD"/>
    <property type="match status" value="1"/>
</dbReference>
<dbReference type="SUPFAM" id="SSF56176">
    <property type="entry name" value="FAD-binding/transporter-associated domain-like"/>
    <property type="match status" value="1"/>
</dbReference>
<feature type="domain" description="CBS" evidence="12">
    <location>
        <begin position="267"/>
        <end position="324"/>
    </location>
</feature>
<organism evidence="14 15">
    <name type="scientific">Jonquetella anthropi DSM 22815</name>
    <dbReference type="NCBI Taxonomy" id="885272"/>
    <lineage>
        <taxon>Bacteria</taxon>
        <taxon>Thermotogati</taxon>
        <taxon>Synergistota</taxon>
        <taxon>Synergistia</taxon>
        <taxon>Synergistales</taxon>
        <taxon>Dethiosulfovibrionaceae</taxon>
        <taxon>Jonquetella</taxon>
    </lineage>
</organism>
<keyword evidence="5" id="KW-0677">Repeat</keyword>
<dbReference type="OrthoDB" id="9798188at2"/>
<dbReference type="InterPro" id="IPR036318">
    <property type="entry name" value="FAD-bd_PCMH-like_sf"/>
</dbReference>
<evidence type="ECO:0000256" key="7">
    <source>
        <dbReference type="ARBA" id="ARBA00023122"/>
    </source>
</evidence>
<gene>
    <name evidence="14" type="ORF">JonanDRAFT_0618</name>
</gene>
<feature type="domain" description="CNNM transmembrane" evidence="13">
    <location>
        <begin position="1"/>
        <end position="184"/>
    </location>
</feature>
<reference evidence="14 15" key="1">
    <citation type="submission" date="2011-11" db="EMBL/GenBank/DDBJ databases">
        <title>The Noncontiguous Finished genome of Jonquetella anthropi DSM 22815.</title>
        <authorList>
            <consortium name="US DOE Joint Genome Institute (JGI-PGF)"/>
            <person name="Lucas S."/>
            <person name="Copeland A."/>
            <person name="Lapidus A."/>
            <person name="Glavina del Rio T."/>
            <person name="Dalin E."/>
            <person name="Tice H."/>
            <person name="Bruce D."/>
            <person name="Goodwin L."/>
            <person name="Pitluck S."/>
            <person name="Peters L."/>
            <person name="Mikhailova N."/>
            <person name="Held B."/>
            <person name="Kyrpides N."/>
            <person name="Mavromatis K."/>
            <person name="Ivanova N."/>
            <person name="Markowitz V."/>
            <person name="Cheng J.-F."/>
            <person name="Hugenholtz P."/>
            <person name="Woyke T."/>
            <person name="Wu D."/>
            <person name="Gronow S."/>
            <person name="Wellnitz S."/>
            <person name="Brambilla E."/>
            <person name="Klenk H.-P."/>
            <person name="Eisen J.A."/>
        </authorList>
    </citation>
    <scope>NUCLEOTIDE SEQUENCE [LARGE SCALE GENOMIC DNA]</scope>
    <source>
        <strain evidence="14 15">DSM 22815</strain>
    </source>
</reference>
<keyword evidence="8 10" id="KW-0472">Membrane</keyword>
<dbReference type="eggNOG" id="COG1253">
    <property type="taxonomic scope" value="Bacteria"/>
</dbReference>
<dbReference type="GO" id="GO:0005886">
    <property type="term" value="C:plasma membrane"/>
    <property type="evidence" value="ECO:0007669"/>
    <property type="project" value="UniProtKB-SubCell"/>
</dbReference>
<name>H0UK03_9BACT</name>
<dbReference type="SMART" id="SM01091">
    <property type="entry name" value="CorC_HlyC"/>
    <property type="match status" value="1"/>
</dbReference>
<feature type="transmembrane region" description="Helical" evidence="11">
    <location>
        <begin position="6"/>
        <end position="26"/>
    </location>
</feature>
<evidence type="ECO:0000256" key="3">
    <source>
        <dbReference type="ARBA" id="ARBA00022475"/>
    </source>
</evidence>
<dbReference type="GO" id="GO:0050660">
    <property type="term" value="F:flavin adenine dinucleotide binding"/>
    <property type="evidence" value="ECO:0007669"/>
    <property type="project" value="InterPro"/>
</dbReference>
<dbReference type="InterPro" id="IPR005170">
    <property type="entry name" value="Transptr-assoc_dom"/>
</dbReference>
<dbReference type="CDD" id="cd04590">
    <property type="entry name" value="CBS_pair_CorC_HlyC_assoc"/>
    <property type="match status" value="1"/>
</dbReference>
<dbReference type="AlphaFoldDB" id="H0UK03"/>
<evidence type="ECO:0000256" key="11">
    <source>
        <dbReference type="SAM" id="Phobius"/>
    </source>
</evidence>
<dbReference type="Pfam" id="PF03471">
    <property type="entry name" value="CorC_HlyC"/>
    <property type="match status" value="1"/>
</dbReference>
<evidence type="ECO:0000256" key="5">
    <source>
        <dbReference type="ARBA" id="ARBA00022737"/>
    </source>
</evidence>
<protein>
    <submittedName>
        <fullName evidence="14">CBS domain-containing protein</fullName>
    </submittedName>
</protein>
<evidence type="ECO:0000259" key="13">
    <source>
        <dbReference type="PROSITE" id="PS51846"/>
    </source>
</evidence>
<dbReference type="PANTHER" id="PTHR22777">
    <property type="entry name" value="HEMOLYSIN-RELATED"/>
    <property type="match status" value="1"/>
</dbReference>
<dbReference type="PROSITE" id="PS51846">
    <property type="entry name" value="CNNM"/>
    <property type="match status" value="1"/>
</dbReference>
<evidence type="ECO:0000256" key="10">
    <source>
        <dbReference type="PROSITE-ProRule" id="PRU01193"/>
    </source>
</evidence>
<feature type="domain" description="CBS" evidence="12">
    <location>
        <begin position="203"/>
        <end position="262"/>
    </location>
</feature>
<sequence length="424" mass="46682">MLFSMLVLVVCLILLSAFFSAADMAYSSLNKVRLRRFVDEGTPGASRTMELVKDFSRTISVILIGGNVVDILNTAVVTAALASVFGPVGALYSTAIMTVLIIIFCEILPKAFVKDHAETFALRASPAIRLLSVLFKPFTWVTQSITEQLRGLSSSKAASPSVTHDELLSIVDDMAKENTLPRVERELIENAINFNELKVWEVQTPRVDLFALDVDESSELALSLILKNHYTRIPVYEGTTDNIIGVLNEKIVLEKVVAGEPLNLRACMAKPLLVSGETSLLDAFRILKTNRTHMAVVLDDYGGTSGIITLEDLMEELLGEIYDELDDIKEYVTQIDGNAWLAVGDIYIEDLFFKFLGTMEIPDTESPTLNGWMLEEFKVFPELGASIQWGPYSFEVVKTAGQRISRVRITKVSGAASQSAPVGS</sequence>
<dbReference type="InterPro" id="IPR016169">
    <property type="entry name" value="FAD-bd_PCMH_sub2"/>
</dbReference>
<dbReference type="InterPro" id="IPR046342">
    <property type="entry name" value="CBS_dom_sf"/>
</dbReference>
<dbReference type="InterPro" id="IPR044751">
    <property type="entry name" value="Ion_transp-like_CBS"/>
</dbReference>
<evidence type="ECO:0000256" key="6">
    <source>
        <dbReference type="ARBA" id="ARBA00022989"/>
    </source>
</evidence>
<dbReference type="InterPro" id="IPR002550">
    <property type="entry name" value="CNNM"/>
</dbReference>
<dbReference type="InterPro" id="IPR000644">
    <property type="entry name" value="CBS_dom"/>
</dbReference>
<evidence type="ECO:0000259" key="12">
    <source>
        <dbReference type="PROSITE" id="PS51371"/>
    </source>
</evidence>
<keyword evidence="6 10" id="KW-1133">Transmembrane helix</keyword>
<keyword evidence="4 10" id="KW-0812">Transmembrane</keyword>
<evidence type="ECO:0000256" key="2">
    <source>
        <dbReference type="ARBA" id="ARBA00006337"/>
    </source>
</evidence>
<dbReference type="Gene3D" id="3.30.465.10">
    <property type="match status" value="1"/>
</dbReference>
<accession>H0UK03</accession>
<keyword evidence="7 9" id="KW-0129">CBS domain</keyword>
<dbReference type="STRING" id="885272.JonanDRAFT_0618"/>
<feature type="transmembrane region" description="Helical" evidence="11">
    <location>
        <begin position="91"/>
        <end position="113"/>
    </location>
</feature>
<dbReference type="SUPFAM" id="SSF54631">
    <property type="entry name" value="CBS-domain pair"/>
    <property type="match status" value="1"/>
</dbReference>
<comment type="similarity">
    <text evidence="2">Belongs to the UPF0053 family.</text>
</comment>
<proteinExistence type="inferred from homology"/>
<dbReference type="Pfam" id="PF00571">
    <property type="entry name" value="CBS"/>
    <property type="match status" value="2"/>
</dbReference>
<comment type="subcellular location">
    <subcellularLocation>
        <location evidence="1">Cell membrane</location>
        <topology evidence="1">Multi-pass membrane protein</topology>
    </subcellularLocation>
</comment>
<feature type="transmembrane region" description="Helical" evidence="11">
    <location>
        <begin position="59"/>
        <end position="85"/>
    </location>
</feature>
<dbReference type="Gene3D" id="3.10.580.10">
    <property type="entry name" value="CBS-domain"/>
    <property type="match status" value="1"/>
</dbReference>
<dbReference type="HOGENOM" id="CLU_015237_4_1_0"/>
<keyword evidence="3" id="KW-1003">Cell membrane</keyword>
<dbReference type="PROSITE" id="PS51371">
    <property type="entry name" value="CBS"/>
    <property type="match status" value="2"/>
</dbReference>